<name>A0A0B7A5R0_9EUPU</name>
<protein>
    <submittedName>
        <fullName evidence="1">Uncharacterized protein</fullName>
    </submittedName>
</protein>
<sequence>MVPVNGVAKSYWRTEVTASASILENVSDKLQLYALIGMERDKREMEDIRELLNNIHKHRRIQIILFIING</sequence>
<dbReference type="EMBL" id="HACG01029077">
    <property type="protein sequence ID" value="CEK75942.1"/>
    <property type="molecule type" value="Transcribed_RNA"/>
</dbReference>
<evidence type="ECO:0000313" key="1">
    <source>
        <dbReference type="EMBL" id="CEK75942.1"/>
    </source>
</evidence>
<organism evidence="1">
    <name type="scientific">Arion vulgaris</name>
    <dbReference type="NCBI Taxonomy" id="1028688"/>
    <lineage>
        <taxon>Eukaryota</taxon>
        <taxon>Metazoa</taxon>
        <taxon>Spiralia</taxon>
        <taxon>Lophotrochozoa</taxon>
        <taxon>Mollusca</taxon>
        <taxon>Gastropoda</taxon>
        <taxon>Heterobranchia</taxon>
        <taxon>Euthyneura</taxon>
        <taxon>Panpulmonata</taxon>
        <taxon>Eupulmonata</taxon>
        <taxon>Stylommatophora</taxon>
        <taxon>Helicina</taxon>
        <taxon>Arionoidea</taxon>
        <taxon>Arionidae</taxon>
        <taxon>Arion</taxon>
    </lineage>
</organism>
<dbReference type="AlphaFoldDB" id="A0A0B7A5R0"/>
<gene>
    <name evidence="1" type="primary">ORF97704</name>
</gene>
<accession>A0A0B7A5R0</accession>
<proteinExistence type="predicted"/>
<reference evidence="1" key="1">
    <citation type="submission" date="2014-12" db="EMBL/GenBank/DDBJ databases">
        <title>Insight into the proteome of Arion vulgaris.</title>
        <authorList>
            <person name="Aradska J."/>
            <person name="Bulat T."/>
            <person name="Smidak R."/>
            <person name="Sarate P."/>
            <person name="Gangsoo J."/>
            <person name="Sialana F."/>
            <person name="Bilban M."/>
            <person name="Lubec G."/>
        </authorList>
    </citation>
    <scope>NUCLEOTIDE SEQUENCE</scope>
    <source>
        <tissue evidence="1">Skin</tissue>
    </source>
</reference>